<keyword evidence="1" id="KW-0472">Membrane</keyword>
<gene>
    <name evidence="2" type="ORF">J2S08_000928</name>
</gene>
<evidence type="ECO:0008006" key="4">
    <source>
        <dbReference type="Google" id="ProtNLM"/>
    </source>
</evidence>
<dbReference type="InterPro" id="IPR008875">
    <property type="entry name" value="TraX"/>
</dbReference>
<reference evidence="2 3" key="1">
    <citation type="submission" date="2023-07" db="EMBL/GenBank/DDBJ databases">
        <title>Genomic Encyclopedia of Type Strains, Phase IV (KMG-IV): sequencing the most valuable type-strain genomes for metagenomic binning, comparative biology and taxonomic classification.</title>
        <authorList>
            <person name="Goeker M."/>
        </authorList>
    </citation>
    <scope>NUCLEOTIDE SEQUENCE [LARGE SCALE GENOMIC DNA]</scope>
    <source>
        <strain evidence="2 3">DSM 23837</strain>
    </source>
</reference>
<feature type="transmembrane region" description="Helical" evidence="1">
    <location>
        <begin position="146"/>
        <end position="168"/>
    </location>
</feature>
<comment type="caution">
    <text evidence="2">The sequence shown here is derived from an EMBL/GenBank/DDBJ whole genome shotgun (WGS) entry which is preliminary data.</text>
</comment>
<dbReference type="EMBL" id="JAUSTT010000004">
    <property type="protein sequence ID" value="MDQ0175094.1"/>
    <property type="molecule type" value="Genomic_DNA"/>
</dbReference>
<feature type="transmembrane region" description="Helical" evidence="1">
    <location>
        <begin position="29"/>
        <end position="51"/>
    </location>
</feature>
<dbReference type="Proteomes" id="UP001223586">
    <property type="component" value="Unassembled WGS sequence"/>
</dbReference>
<evidence type="ECO:0000313" key="2">
    <source>
        <dbReference type="EMBL" id="MDQ0175094.1"/>
    </source>
</evidence>
<dbReference type="RefSeq" id="WP_307227107.1">
    <property type="nucleotide sequence ID" value="NZ_JAUSTT010000004.1"/>
</dbReference>
<protein>
    <recommendedName>
        <fullName evidence="4">Conjugal transfer protein TraX</fullName>
    </recommendedName>
</protein>
<feature type="transmembrane region" description="Helical" evidence="1">
    <location>
        <begin position="58"/>
        <end position="78"/>
    </location>
</feature>
<feature type="transmembrane region" description="Helical" evidence="1">
    <location>
        <begin position="84"/>
        <end position="105"/>
    </location>
</feature>
<evidence type="ECO:0000313" key="3">
    <source>
        <dbReference type="Proteomes" id="UP001223586"/>
    </source>
</evidence>
<evidence type="ECO:0000256" key="1">
    <source>
        <dbReference type="SAM" id="Phobius"/>
    </source>
</evidence>
<organism evidence="2 3">
    <name type="scientific">Bacillus chungangensis</name>
    <dbReference type="NCBI Taxonomy" id="587633"/>
    <lineage>
        <taxon>Bacteria</taxon>
        <taxon>Bacillati</taxon>
        <taxon>Bacillota</taxon>
        <taxon>Bacilli</taxon>
        <taxon>Bacillales</taxon>
        <taxon>Bacillaceae</taxon>
        <taxon>Bacillus</taxon>
    </lineage>
</organism>
<name>A0ABT9WPC1_9BACI</name>
<sequence length="263" mass="30829">MSTTQLKIIAVIAMLIDHVGLFIPNTPEWFRWIGRIAIPIFIFAIVVGYTHTSNRKKYLLRVYVASFGMSFIVLWLNLALNDMHYSLTTNFFAPLFLIVFIISIVKKKQLKYIILFLMWQIITFFLIILLAGILDFPYVYDPYAAYYFWGSILGNILFVEGGPLFILLGVSLYFARKRKINILILYAFFSYCCFYASQRWGSVPIPEARFSFPFADYQWMMIAALPLILIYNNKKGLGLKYFFYIFYPTHIVILFLLGIYLQQ</sequence>
<keyword evidence="1" id="KW-0812">Transmembrane</keyword>
<feature type="transmembrane region" description="Helical" evidence="1">
    <location>
        <begin position="7"/>
        <end position="23"/>
    </location>
</feature>
<keyword evidence="3" id="KW-1185">Reference proteome</keyword>
<feature type="transmembrane region" description="Helical" evidence="1">
    <location>
        <begin position="217"/>
        <end position="234"/>
    </location>
</feature>
<feature type="transmembrane region" description="Helical" evidence="1">
    <location>
        <begin position="112"/>
        <end position="134"/>
    </location>
</feature>
<feature type="transmembrane region" description="Helical" evidence="1">
    <location>
        <begin position="180"/>
        <end position="197"/>
    </location>
</feature>
<dbReference type="Pfam" id="PF05857">
    <property type="entry name" value="TraX"/>
    <property type="match status" value="1"/>
</dbReference>
<feature type="transmembrane region" description="Helical" evidence="1">
    <location>
        <begin position="241"/>
        <end position="261"/>
    </location>
</feature>
<accession>A0ABT9WPC1</accession>
<keyword evidence="1" id="KW-1133">Transmembrane helix</keyword>
<proteinExistence type="predicted"/>